<gene>
    <name evidence="1" type="ORF">TELCIR_26162</name>
</gene>
<reference evidence="1 2" key="1">
    <citation type="submission" date="2015-09" db="EMBL/GenBank/DDBJ databases">
        <title>Draft genome of the parasitic nematode Teladorsagia circumcincta isolate WARC Sus (inbred).</title>
        <authorList>
            <person name="Mitreva M."/>
        </authorList>
    </citation>
    <scope>NUCLEOTIDE SEQUENCE [LARGE SCALE GENOMIC DNA]</scope>
    <source>
        <strain evidence="1 2">S</strain>
    </source>
</reference>
<proteinExistence type="predicted"/>
<name>A0A2G9T4S4_TELCI</name>
<keyword evidence="2" id="KW-1185">Reference proteome</keyword>
<protein>
    <submittedName>
        <fullName evidence="1">Uncharacterized protein</fullName>
    </submittedName>
</protein>
<evidence type="ECO:0000313" key="2">
    <source>
        <dbReference type="Proteomes" id="UP000230423"/>
    </source>
</evidence>
<accession>A0A2G9T4S4</accession>
<dbReference type="AlphaFoldDB" id="A0A2G9T4S4"/>
<evidence type="ECO:0000313" key="1">
    <source>
        <dbReference type="EMBL" id="PIO52532.1"/>
    </source>
</evidence>
<dbReference type="Proteomes" id="UP000230423">
    <property type="component" value="Unassembled WGS sequence"/>
</dbReference>
<dbReference type="OrthoDB" id="5870604at2759"/>
<organism evidence="1 2">
    <name type="scientific">Teladorsagia circumcincta</name>
    <name type="common">Brown stomach worm</name>
    <name type="synonym">Ostertagia circumcincta</name>
    <dbReference type="NCBI Taxonomy" id="45464"/>
    <lineage>
        <taxon>Eukaryota</taxon>
        <taxon>Metazoa</taxon>
        <taxon>Ecdysozoa</taxon>
        <taxon>Nematoda</taxon>
        <taxon>Chromadorea</taxon>
        <taxon>Rhabditida</taxon>
        <taxon>Rhabditina</taxon>
        <taxon>Rhabditomorpha</taxon>
        <taxon>Strongyloidea</taxon>
        <taxon>Trichostrongylidae</taxon>
        <taxon>Teladorsagia</taxon>
    </lineage>
</organism>
<sequence>MKGRAEEPAFEPVLGRASDLVPLEDNIDPHYPAQRIIISRCSSRCTGGRRSVCDRHRENNASIKNNSIRQNCENERIRGELQRLDVILKNLDD</sequence>
<dbReference type="EMBL" id="KZ427864">
    <property type="protein sequence ID" value="PIO52532.1"/>
    <property type="molecule type" value="Genomic_DNA"/>
</dbReference>